<keyword evidence="1" id="KW-0175">Coiled coil</keyword>
<keyword evidence="3" id="KW-1185">Reference proteome</keyword>
<gene>
    <name evidence="2" type="ORF">GCM10022380_17870</name>
</gene>
<proteinExistence type="predicted"/>
<dbReference type="SUPFAM" id="SSF50475">
    <property type="entry name" value="FMN-binding split barrel"/>
    <property type="match status" value="1"/>
</dbReference>
<dbReference type="RefSeq" id="WP_020419074.1">
    <property type="nucleotide sequence ID" value="NZ_BAABCM010000001.1"/>
</dbReference>
<comment type="caution">
    <text evidence="2">The sequence shown here is derived from an EMBL/GenBank/DDBJ whole genome shotgun (WGS) entry which is preliminary data.</text>
</comment>
<evidence type="ECO:0000256" key="1">
    <source>
        <dbReference type="SAM" id="Coils"/>
    </source>
</evidence>
<evidence type="ECO:0000313" key="2">
    <source>
        <dbReference type="EMBL" id="GAA3800836.1"/>
    </source>
</evidence>
<name>A0ABP7HQW3_9PSEU</name>
<feature type="coiled-coil region" evidence="1">
    <location>
        <begin position="77"/>
        <end position="104"/>
    </location>
</feature>
<accession>A0ABP7HQW3</accession>
<dbReference type="EMBL" id="BAABCM010000001">
    <property type="protein sequence ID" value="GAA3800836.1"/>
    <property type="molecule type" value="Genomic_DNA"/>
</dbReference>
<protein>
    <submittedName>
        <fullName evidence="2">Uncharacterized protein</fullName>
    </submittedName>
</protein>
<organism evidence="2 3">
    <name type="scientific">Amycolatopsis tucumanensis</name>
    <dbReference type="NCBI Taxonomy" id="401106"/>
    <lineage>
        <taxon>Bacteria</taxon>
        <taxon>Bacillati</taxon>
        <taxon>Actinomycetota</taxon>
        <taxon>Actinomycetes</taxon>
        <taxon>Pseudonocardiales</taxon>
        <taxon>Pseudonocardiaceae</taxon>
        <taxon>Amycolatopsis</taxon>
    </lineage>
</organism>
<sequence>MTASNRVSLFLMDYGNRQRLKILGEARVVDARTDEASGLLARVAVPGYRAHVERVVVVRVHGYDWDCPQHITPRWTRAELERALGRLSTEVEDLREENRRLRERLAIEKS</sequence>
<evidence type="ECO:0000313" key="3">
    <source>
        <dbReference type="Proteomes" id="UP001501624"/>
    </source>
</evidence>
<dbReference type="Proteomes" id="UP001501624">
    <property type="component" value="Unassembled WGS sequence"/>
</dbReference>
<reference evidence="3" key="1">
    <citation type="journal article" date="2019" name="Int. J. Syst. Evol. Microbiol.">
        <title>The Global Catalogue of Microorganisms (GCM) 10K type strain sequencing project: providing services to taxonomists for standard genome sequencing and annotation.</title>
        <authorList>
            <consortium name="The Broad Institute Genomics Platform"/>
            <consortium name="The Broad Institute Genome Sequencing Center for Infectious Disease"/>
            <person name="Wu L."/>
            <person name="Ma J."/>
        </authorList>
    </citation>
    <scope>NUCLEOTIDE SEQUENCE [LARGE SCALE GENOMIC DNA]</scope>
    <source>
        <strain evidence="3">JCM 17017</strain>
    </source>
</reference>